<dbReference type="Gramene" id="TuG1812G0400002910.01.T01">
    <property type="protein sequence ID" value="TuG1812G0400002910.01.T01"/>
    <property type="gene ID" value="TuG1812G0400002910.01"/>
</dbReference>
<proteinExistence type="predicted"/>
<reference evidence="2" key="2">
    <citation type="submission" date="2018-03" db="EMBL/GenBank/DDBJ databases">
        <title>The Triticum urartu genome reveals the dynamic nature of wheat genome evolution.</title>
        <authorList>
            <person name="Ling H."/>
            <person name="Ma B."/>
            <person name="Shi X."/>
            <person name="Liu H."/>
            <person name="Dong L."/>
            <person name="Sun H."/>
            <person name="Cao Y."/>
            <person name="Gao Q."/>
            <person name="Zheng S."/>
            <person name="Li Y."/>
            <person name="Yu Y."/>
            <person name="Du H."/>
            <person name="Qi M."/>
            <person name="Li Y."/>
            <person name="Yu H."/>
            <person name="Cui Y."/>
            <person name="Wang N."/>
            <person name="Chen C."/>
            <person name="Wu H."/>
            <person name="Zhao Y."/>
            <person name="Zhang J."/>
            <person name="Li Y."/>
            <person name="Zhou W."/>
            <person name="Zhang B."/>
            <person name="Hu W."/>
            <person name="Eijk M."/>
            <person name="Tang J."/>
            <person name="Witsenboer H."/>
            <person name="Zhao S."/>
            <person name="Li Z."/>
            <person name="Zhang A."/>
            <person name="Wang D."/>
            <person name="Liang C."/>
        </authorList>
    </citation>
    <scope>NUCLEOTIDE SEQUENCE [LARGE SCALE GENOMIC DNA]</scope>
    <source>
        <strain evidence="2">cv. G1812</strain>
    </source>
</reference>
<dbReference type="EnsemblPlants" id="TuG1812G0400002910.01.T01">
    <property type="protein sequence ID" value="TuG1812G0400002910.01.T01"/>
    <property type="gene ID" value="TuG1812G0400002910.01"/>
</dbReference>
<feature type="compositionally biased region" description="Pro residues" evidence="1">
    <location>
        <begin position="14"/>
        <end position="35"/>
    </location>
</feature>
<reference evidence="2" key="3">
    <citation type="submission" date="2022-06" db="UniProtKB">
        <authorList>
            <consortium name="EnsemblPlants"/>
        </authorList>
    </citation>
    <scope>IDENTIFICATION</scope>
</reference>
<feature type="compositionally biased region" description="Pro residues" evidence="1">
    <location>
        <begin position="75"/>
        <end position="84"/>
    </location>
</feature>
<protein>
    <submittedName>
        <fullName evidence="2">Uncharacterized protein</fullName>
    </submittedName>
</protein>
<evidence type="ECO:0000313" key="3">
    <source>
        <dbReference type="Proteomes" id="UP000015106"/>
    </source>
</evidence>
<feature type="compositionally biased region" description="Pro residues" evidence="1">
    <location>
        <begin position="109"/>
        <end position="144"/>
    </location>
</feature>
<sequence length="333" mass="35981">MPSSMPRRGRRRSPPPPPPSDASPLPVPSPPPPSPSAASSRATSPLPPAAASTAGRTPPLRCPQPPAEASTSRSPPLPYSPPPGAASTSHPPSLPCSPPPAAASRATSPPLPSTTSRPPPLLSPPPPAAACTSRPPPLHDPTPSPSLHHQPQPPPECRYFDGDGELFADKDGEGLSYSRPQPPPCEDTERAVRIEALSPPNPFPSVSALMPTGLLIKYFLRVDADGLFHTYPHRGGPFKSLEEAQEAIDTYHANRIKIKYLGELSKEDRYVWHKLYWRDGTRKNSKEALDAMMNLDPTLEVVKCLLDKHNEEHHLFEVCSLPCSLFPFFLSSI</sequence>
<evidence type="ECO:0000313" key="2">
    <source>
        <dbReference type="EnsemblPlants" id="TuG1812G0400002910.01.T01"/>
    </source>
</evidence>
<dbReference type="AlphaFoldDB" id="A0A8R7UBP2"/>
<feature type="compositionally biased region" description="Low complexity" evidence="1">
    <location>
        <begin position="36"/>
        <end position="52"/>
    </location>
</feature>
<keyword evidence="3" id="KW-1185">Reference proteome</keyword>
<organism evidence="2 3">
    <name type="scientific">Triticum urartu</name>
    <name type="common">Red wild einkorn</name>
    <name type="synonym">Crithodium urartu</name>
    <dbReference type="NCBI Taxonomy" id="4572"/>
    <lineage>
        <taxon>Eukaryota</taxon>
        <taxon>Viridiplantae</taxon>
        <taxon>Streptophyta</taxon>
        <taxon>Embryophyta</taxon>
        <taxon>Tracheophyta</taxon>
        <taxon>Spermatophyta</taxon>
        <taxon>Magnoliopsida</taxon>
        <taxon>Liliopsida</taxon>
        <taxon>Poales</taxon>
        <taxon>Poaceae</taxon>
        <taxon>BOP clade</taxon>
        <taxon>Pooideae</taxon>
        <taxon>Triticodae</taxon>
        <taxon>Triticeae</taxon>
        <taxon>Triticinae</taxon>
        <taxon>Triticum</taxon>
    </lineage>
</organism>
<dbReference type="Proteomes" id="UP000015106">
    <property type="component" value="Chromosome 4"/>
</dbReference>
<dbReference type="PANTHER" id="PTHR33326">
    <property type="entry name" value="OS05G0543800 PROTEIN"/>
    <property type="match status" value="1"/>
</dbReference>
<feature type="compositionally biased region" description="Pro residues" evidence="1">
    <location>
        <begin position="92"/>
        <end position="101"/>
    </location>
</feature>
<name>A0A8R7UBP2_TRIUA</name>
<feature type="region of interest" description="Disordered" evidence="1">
    <location>
        <begin position="1"/>
        <end position="162"/>
    </location>
</feature>
<evidence type="ECO:0000256" key="1">
    <source>
        <dbReference type="SAM" id="MobiDB-lite"/>
    </source>
</evidence>
<dbReference type="PANTHER" id="PTHR33326:SF28">
    <property type="entry name" value="NO APICAL MERISTEM-ASSOCIATED C-TERMINAL DOMAIN-CONTAINING PROTEIN"/>
    <property type="match status" value="1"/>
</dbReference>
<reference evidence="3" key="1">
    <citation type="journal article" date="2013" name="Nature">
        <title>Draft genome of the wheat A-genome progenitor Triticum urartu.</title>
        <authorList>
            <person name="Ling H.Q."/>
            <person name="Zhao S."/>
            <person name="Liu D."/>
            <person name="Wang J."/>
            <person name="Sun H."/>
            <person name="Zhang C."/>
            <person name="Fan H."/>
            <person name="Li D."/>
            <person name="Dong L."/>
            <person name="Tao Y."/>
            <person name="Gao C."/>
            <person name="Wu H."/>
            <person name="Li Y."/>
            <person name="Cui Y."/>
            <person name="Guo X."/>
            <person name="Zheng S."/>
            <person name="Wang B."/>
            <person name="Yu K."/>
            <person name="Liang Q."/>
            <person name="Yang W."/>
            <person name="Lou X."/>
            <person name="Chen J."/>
            <person name="Feng M."/>
            <person name="Jian J."/>
            <person name="Zhang X."/>
            <person name="Luo G."/>
            <person name="Jiang Y."/>
            <person name="Liu J."/>
            <person name="Wang Z."/>
            <person name="Sha Y."/>
            <person name="Zhang B."/>
            <person name="Wu H."/>
            <person name="Tang D."/>
            <person name="Shen Q."/>
            <person name="Xue P."/>
            <person name="Zou S."/>
            <person name="Wang X."/>
            <person name="Liu X."/>
            <person name="Wang F."/>
            <person name="Yang Y."/>
            <person name="An X."/>
            <person name="Dong Z."/>
            <person name="Zhang K."/>
            <person name="Zhang X."/>
            <person name="Luo M.C."/>
            <person name="Dvorak J."/>
            <person name="Tong Y."/>
            <person name="Wang J."/>
            <person name="Yang H."/>
            <person name="Li Z."/>
            <person name="Wang D."/>
            <person name="Zhang A."/>
            <person name="Wang J."/>
        </authorList>
    </citation>
    <scope>NUCLEOTIDE SEQUENCE</scope>
    <source>
        <strain evidence="3">cv. G1812</strain>
    </source>
</reference>
<accession>A0A8R7UBP2</accession>